<dbReference type="GO" id="GO:0005886">
    <property type="term" value="C:plasma membrane"/>
    <property type="evidence" value="ECO:0007669"/>
    <property type="project" value="UniProtKB-SubCell"/>
</dbReference>
<comment type="subcellular location">
    <subcellularLocation>
        <location evidence="1">Cell inner membrane</location>
        <topology evidence="1">Multi-pass membrane protein</topology>
    </subcellularLocation>
</comment>
<reference evidence="9 10" key="1">
    <citation type="submission" date="2018-06" db="EMBL/GenBank/DDBJ databases">
        <authorList>
            <consortium name="Pathogen Informatics"/>
            <person name="Doyle S."/>
        </authorList>
    </citation>
    <scope>NUCLEOTIDE SEQUENCE [LARGE SCALE GENOMIC DNA]</scope>
    <source>
        <strain evidence="9 10">NCTC204</strain>
    </source>
</reference>
<evidence type="ECO:0000256" key="6">
    <source>
        <dbReference type="ARBA" id="ARBA00037230"/>
    </source>
</evidence>
<dbReference type="InterPro" id="IPR003567">
    <property type="entry name" value="Cyt_c_biogenesis"/>
</dbReference>
<keyword evidence="4" id="KW-0997">Cell inner membrane</keyword>
<feature type="transmembrane region" description="Helical" evidence="7">
    <location>
        <begin position="121"/>
        <end position="142"/>
    </location>
</feature>
<dbReference type="InterPro" id="IPR003568">
    <property type="entry name" value="Cyt_c_biogenesis_CcmF"/>
</dbReference>
<protein>
    <submittedName>
        <fullName evidence="9">Cytochrome c heme lyase subunit CcmF</fullName>
    </submittedName>
</protein>
<feature type="transmembrane region" description="Helical" evidence="7">
    <location>
        <begin position="38"/>
        <end position="62"/>
    </location>
</feature>
<evidence type="ECO:0000256" key="2">
    <source>
        <dbReference type="ARBA" id="ARBA00009186"/>
    </source>
</evidence>
<evidence type="ECO:0000256" key="5">
    <source>
        <dbReference type="ARBA" id="ARBA00022748"/>
    </source>
</evidence>
<comment type="function">
    <text evidence="6">Required for the biogenesis of c-type cytochromes. Possible subunit of a heme lyase.</text>
</comment>
<dbReference type="GO" id="GO:0020037">
    <property type="term" value="F:heme binding"/>
    <property type="evidence" value="ECO:0007669"/>
    <property type="project" value="InterPro"/>
</dbReference>
<keyword evidence="7" id="KW-0812">Transmembrane</keyword>
<keyword evidence="3" id="KW-1003">Cell membrane</keyword>
<keyword evidence="7" id="KW-0472">Membrane</keyword>
<dbReference type="Pfam" id="PF01578">
    <property type="entry name" value="Cytochrom_C_asm"/>
    <property type="match status" value="1"/>
</dbReference>
<evidence type="ECO:0000256" key="1">
    <source>
        <dbReference type="ARBA" id="ARBA00004429"/>
    </source>
</evidence>
<dbReference type="PRINTS" id="PR01411">
    <property type="entry name" value="CCMFBIOGNSIS"/>
</dbReference>
<comment type="similarity">
    <text evidence="2">Belongs to the CcmF/CycK/Ccl1/NrfE/CcsA family.</text>
</comment>
<feature type="transmembrane region" description="Helical" evidence="7">
    <location>
        <begin position="6"/>
        <end position="26"/>
    </location>
</feature>
<evidence type="ECO:0000259" key="8">
    <source>
        <dbReference type="Pfam" id="PF01578"/>
    </source>
</evidence>
<dbReference type="EMBL" id="UGMD01000002">
    <property type="protein sequence ID" value="STV27309.1"/>
    <property type="molecule type" value="Genomic_DNA"/>
</dbReference>
<dbReference type="Proteomes" id="UP000255192">
    <property type="component" value="Unassembled WGS sequence"/>
</dbReference>
<proteinExistence type="inferred from homology"/>
<dbReference type="PANTHER" id="PTHR43653:SF1">
    <property type="entry name" value="CYTOCHROME C-TYPE BIOGENESIS PROTEIN CCMF"/>
    <property type="match status" value="1"/>
</dbReference>
<evidence type="ECO:0000256" key="7">
    <source>
        <dbReference type="SAM" id="Phobius"/>
    </source>
</evidence>
<feature type="transmembrane region" description="Helical" evidence="7">
    <location>
        <begin position="96"/>
        <end position="114"/>
    </location>
</feature>
<name>A0A378B2H6_KLEPN</name>
<evidence type="ECO:0000313" key="10">
    <source>
        <dbReference type="Proteomes" id="UP000255192"/>
    </source>
</evidence>
<evidence type="ECO:0000256" key="3">
    <source>
        <dbReference type="ARBA" id="ARBA00022475"/>
    </source>
</evidence>
<sequence length="156" mass="17125">MMPELGNFLLCLAAGLALLLSVYPLWGAARQDRRLMALARPLACGLFACIGGAFLLLVHAFVVNDFTVRYVAENSNSALPVWYRVAATWGAHEGSLLLWVLLLSVWTFAVALFSRRMPLDAVARVLAVMGMIAFGFLLFYPLHLQSVQPRPAAVPH</sequence>
<keyword evidence="7" id="KW-1133">Transmembrane helix</keyword>
<accession>A0A378B2H6</accession>
<gene>
    <name evidence="9" type="primary">ccmF_1</name>
    <name evidence="9" type="ORF">NCTC204_05078</name>
</gene>
<dbReference type="InterPro" id="IPR002541">
    <property type="entry name" value="Cyt_c_assembly"/>
</dbReference>
<keyword evidence="5" id="KW-0201">Cytochrome c-type biogenesis</keyword>
<dbReference type="GO" id="GO:0017004">
    <property type="term" value="P:cytochrome complex assembly"/>
    <property type="evidence" value="ECO:0007669"/>
    <property type="project" value="UniProtKB-KW"/>
</dbReference>
<dbReference type="GO" id="GO:0016829">
    <property type="term" value="F:lyase activity"/>
    <property type="evidence" value="ECO:0007669"/>
    <property type="project" value="UniProtKB-KW"/>
</dbReference>
<dbReference type="AlphaFoldDB" id="A0A378B2H6"/>
<keyword evidence="9" id="KW-0456">Lyase</keyword>
<dbReference type="PANTHER" id="PTHR43653">
    <property type="entry name" value="CYTOCHROME C ASSEMBLY PROTEIN-RELATED"/>
    <property type="match status" value="1"/>
</dbReference>
<evidence type="ECO:0000313" key="9">
    <source>
        <dbReference type="EMBL" id="STV27309.1"/>
    </source>
</evidence>
<organism evidence="9 10">
    <name type="scientific">Klebsiella pneumoniae</name>
    <dbReference type="NCBI Taxonomy" id="573"/>
    <lineage>
        <taxon>Bacteria</taxon>
        <taxon>Pseudomonadati</taxon>
        <taxon>Pseudomonadota</taxon>
        <taxon>Gammaproteobacteria</taxon>
        <taxon>Enterobacterales</taxon>
        <taxon>Enterobacteriaceae</taxon>
        <taxon>Klebsiella/Raoultella group</taxon>
        <taxon>Klebsiella</taxon>
        <taxon>Klebsiella pneumoniae complex</taxon>
    </lineage>
</organism>
<evidence type="ECO:0000256" key="4">
    <source>
        <dbReference type="ARBA" id="ARBA00022519"/>
    </source>
</evidence>
<feature type="domain" description="Cytochrome c assembly protein" evidence="8">
    <location>
        <begin position="89"/>
        <end position="144"/>
    </location>
</feature>
<dbReference type="GO" id="GO:0015232">
    <property type="term" value="F:heme transmembrane transporter activity"/>
    <property type="evidence" value="ECO:0007669"/>
    <property type="project" value="InterPro"/>
</dbReference>